<dbReference type="GO" id="GO:0009236">
    <property type="term" value="P:cobalamin biosynthetic process"/>
    <property type="evidence" value="ECO:0007669"/>
    <property type="project" value="UniProtKB-UniRule"/>
</dbReference>
<dbReference type="PANTHER" id="PTHR34148:SF1">
    <property type="entry name" value="ADENOSYLCOBINAMIDE-GDP RIBAZOLETRANSFERASE"/>
    <property type="match status" value="1"/>
</dbReference>
<dbReference type="EC" id="2.7.8.26" evidence="5 19"/>
<keyword evidence="8 19" id="KW-0169">Cobalamin biosynthesis</keyword>
<proteinExistence type="inferred from homology"/>
<evidence type="ECO:0000256" key="12">
    <source>
        <dbReference type="ARBA" id="ARBA00022989"/>
    </source>
</evidence>
<protein>
    <recommendedName>
        <fullName evidence="6 19">Adenosylcobinamide-GDP ribazoletransferase</fullName>
        <ecNumber evidence="5 19">2.7.8.26</ecNumber>
    </recommendedName>
    <alternativeName>
        <fullName evidence="16 19">Cobalamin synthase</fullName>
    </alternativeName>
    <alternativeName>
        <fullName evidence="15 19">Cobalamin-5'-phosphate synthase</fullName>
    </alternativeName>
</protein>
<feature type="transmembrane region" description="Helical" evidence="19">
    <location>
        <begin position="184"/>
        <end position="204"/>
    </location>
</feature>
<evidence type="ECO:0000256" key="8">
    <source>
        <dbReference type="ARBA" id="ARBA00022573"/>
    </source>
</evidence>
<evidence type="ECO:0000256" key="7">
    <source>
        <dbReference type="ARBA" id="ARBA00022475"/>
    </source>
</evidence>
<keyword evidence="21" id="KW-1185">Reference proteome</keyword>
<dbReference type="PANTHER" id="PTHR34148">
    <property type="entry name" value="ADENOSYLCOBINAMIDE-GDP RIBAZOLETRANSFERASE"/>
    <property type="match status" value="1"/>
</dbReference>
<dbReference type="InterPro" id="IPR003805">
    <property type="entry name" value="CobS"/>
</dbReference>
<dbReference type="UniPathway" id="UPA00148">
    <property type="reaction ID" value="UER00238"/>
</dbReference>
<reference evidence="20 21" key="1">
    <citation type="submission" date="2020-08" db="EMBL/GenBank/DDBJ databases">
        <title>Genomic Encyclopedia of Type Strains, Phase IV (KMG-IV): sequencing the most valuable type-strain genomes for metagenomic binning, comparative biology and taxonomic classification.</title>
        <authorList>
            <person name="Goeker M."/>
        </authorList>
    </citation>
    <scope>NUCLEOTIDE SEQUENCE [LARGE SCALE GENOMIC DNA]</scope>
    <source>
        <strain evidence="20 21">DSM 26385</strain>
    </source>
</reference>
<evidence type="ECO:0000256" key="1">
    <source>
        <dbReference type="ARBA" id="ARBA00001946"/>
    </source>
</evidence>
<evidence type="ECO:0000256" key="16">
    <source>
        <dbReference type="ARBA" id="ARBA00032853"/>
    </source>
</evidence>
<evidence type="ECO:0000256" key="19">
    <source>
        <dbReference type="HAMAP-Rule" id="MF_00719"/>
    </source>
</evidence>
<evidence type="ECO:0000313" key="20">
    <source>
        <dbReference type="EMBL" id="MBB4103479.1"/>
    </source>
</evidence>
<dbReference type="HAMAP" id="MF_00719">
    <property type="entry name" value="CobS"/>
    <property type="match status" value="1"/>
</dbReference>
<sequence>MTMPPFLRNILIACGFLSRIQIPARLFEGFDGRFAPIAHTFPVAGFLIALPGALLFWLLLMLGASPLVAALLALGLQTLVTGALHEDGLADCADGFGGGASRERVLEIMKDSRVGSYGAIALVLSFTLRAAMLAALAERLSPLAAAILLPAAAALARAFMVTHWQSLPSAREQGLAAAAGQPDVFTAAMALAAATILAGIPVLAVLGLPALFLALLLAAIGAFLITRLAARRINGHTGDTIGAVEQVGEIAVLLAFSLVA</sequence>
<comment type="catalytic activity">
    <reaction evidence="17 19">
        <text>alpha-ribazole + adenosylcob(III)inamide-GDP = adenosylcob(III)alamin + GMP + H(+)</text>
        <dbReference type="Rhea" id="RHEA:16049"/>
        <dbReference type="ChEBI" id="CHEBI:10329"/>
        <dbReference type="ChEBI" id="CHEBI:15378"/>
        <dbReference type="ChEBI" id="CHEBI:18408"/>
        <dbReference type="ChEBI" id="CHEBI:58115"/>
        <dbReference type="ChEBI" id="CHEBI:60487"/>
        <dbReference type="EC" id="2.7.8.26"/>
    </reaction>
</comment>
<keyword evidence="11 19" id="KW-0460">Magnesium</keyword>
<comment type="pathway">
    <text evidence="3 19">Cofactor biosynthesis; adenosylcobalamin biosynthesis; adenosylcobalamin from cob(II)yrinate a,c-diamide: step 7/7.</text>
</comment>
<organism evidence="20 21">
    <name type="scientific">Allorhizobium borbori</name>
    <dbReference type="NCBI Taxonomy" id="485907"/>
    <lineage>
        <taxon>Bacteria</taxon>
        <taxon>Pseudomonadati</taxon>
        <taxon>Pseudomonadota</taxon>
        <taxon>Alphaproteobacteria</taxon>
        <taxon>Hyphomicrobiales</taxon>
        <taxon>Rhizobiaceae</taxon>
        <taxon>Rhizobium/Agrobacterium group</taxon>
        <taxon>Allorhizobium</taxon>
    </lineage>
</organism>
<evidence type="ECO:0000256" key="3">
    <source>
        <dbReference type="ARBA" id="ARBA00004663"/>
    </source>
</evidence>
<comment type="cofactor">
    <cofactor evidence="1 19">
        <name>Mg(2+)</name>
        <dbReference type="ChEBI" id="CHEBI:18420"/>
    </cofactor>
</comment>
<keyword evidence="10 19" id="KW-0812">Transmembrane</keyword>
<dbReference type="EMBL" id="JACIDU010000007">
    <property type="protein sequence ID" value="MBB4103479.1"/>
    <property type="molecule type" value="Genomic_DNA"/>
</dbReference>
<evidence type="ECO:0000256" key="5">
    <source>
        <dbReference type="ARBA" id="ARBA00013200"/>
    </source>
</evidence>
<evidence type="ECO:0000256" key="2">
    <source>
        <dbReference type="ARBA" id="ARBA00004651"/>
    </source>
</evidence>
<feature type="transmembrane region" description="Helical" evidence="19">
    <location>
        <begin position="143"/>
        <end position="164"/>
    </location>
</feature>
<feature type="transmembrane region" description="Helical" evidence="19">
    <location>
        <begin position="114"/>
        <end position="137"/>
    </location>
</feature>
<comment type="function">
    <text evidence="14 19">Joins adenosylcobinamide-GDP and alpha-ribazole to generate adenosylcobalamin (Ado-cobalamin). Also synthesizes adenosylcobalamin 5'-phosphate from adenosylcobinamide-GDP and alpha-ribazole 5'-phosphate.</text>
</comment>
<dbReference type="AlphaFoldDB" id="A0A7W6P244"/>
<evidence type="ECO:0000256" key="18">
    <source>
        <dbReference type="ARBA" id="ARBA00049504"/>
    </source>
</evidence>
<comment type="subcellular location">
    <subcellularLocation>
        <location evidence="2 19">Cell membrane</location>
        <topology evidence="2 19">Multi-pass membrane protein</topology>
    </subcellularLocation>
</comment>
<comment type="caution">
    <text evidence="20">The sequence shown here is derived from an EMBL/GenBank/DDBJ whole genome shotgun (WGS) entry which is preliminary data.</text>
</comment>
<keyword evidence="7 19" id="KW-1003">Cell membrane</keyword>
<dbReference type="GO" id="GO:0008818">
    <property type="term" value="F:cobalamin 5'-phosphate synthase activity"/>
    <property type="evidence" value="ECO:0007669"/>
    <property type="project" value="UniProtKB-UniRule"/>
</dbReference>
<keyword evidence="13 19" id="KW-0472">Membrane</keyword>
<evidence type="ECO:0000256" key="4">
    <source>
        <dbReference type="ARBA" id="ARBA00010561"/>
    </source>
</evidence>
<keyword evidence="12 19" id="KW-1133">Transmembrane helix</keyword>
<accession>A0A7W6P244</accession>
<feature type="transmembrane region" description="Helical" evidence="19">
    <location>
        <begin position="210"/>
        <end position="230"/>
    </location>
</feature>
<keyword evidence="9 19" id="KW-0808">Transferase</keyword>
<dbReference type="RefSeq" id="WP_183792056.1">
    <property type="nucleotide sequence ID" value="NZ_JACIDU010000007.1"/>
</dbReference>
<evidence type="ECO:0000256" key="15">
    <source>
        <dbReference type="ARBA" id="ARBA00032605"/>
    </source>
</evidence>
<evidence type="ECO:0000256" key="10">
    <source>
        <dbReference type="ARBA" id="ARBA00022692"/>
    </source>
</evidence>
<evidence type="ECO:0000256" key="9">
    <source>
        <dbReference type="ARBA" id="ARBA00022679"/>
    </source>
</evidence>
<feature type="transmembrane region" description="Helical" evidence="19">
    <location>
        <begin position="6"/>
        <end position="22"/>
    </location>
</feature>
<comment type="similarity">
    <text evidence="4 19">Belongs to the CobS family.</text>
</comment>
<evidence type="ECO:0000313" key="21">
    <source>
        <dbReference type="Proteomes" id="UP000584824"/>
    </source>
</evidence>
<dbReference type="GO" id="GO:0051073">
    <property type="term" value="F:adenosylcobinamide-GDP ribazoletransferase activity"/>
    <property type="evidence" value="ECO:0007669"/>
    <property type="project" value="UniProtKB-UniRule"/>
</dbReference>
<feature type="transmembrane region" description="Helical" evidence="19">
    <location>
        <begin position="34"/>
        <end position="50"/>
    </location>
</feature>
<dbReference type="Pfam" id="PF02654">
    <property type="entry name" value="CobS"/>
    <property type="match status" value="1"/>
</dbReference>
<evidence type="ECO:0000256" key="14">
    <source>
        <dbReference type="ARBA" id="ARBA00025228"/>
    </source>
</evidence>
<gene>
    <name evidence="19" type="primary">cobS</name>
    <name evidence="20" type="ORF">GGQ66_002037</name>
</gene>
<dbReference type="GO" id="GO:0005886">
    <property type="term" value="C:plasma membrane"/>
    <property type="evidence" value="ECO:0007669"/>
    <property type="project" value="UniProtKB-SubCell"/>
</dbReference>
<name>A0A7W6P244_9HYPH</name>
<dbReference type="Proteomes" id="UP000584824">
    <property type="component" value="Unassembled WGS sequence"/>
</dbReference>
<evidence type="ECO:0000256" key="11">
    <source>
        <dbReference type="ARBA" id="ARBA00022842"/>
    </source>
</evidence>
<evidence type="ECO:0000256" key="13">
    <source>
        <dbReference type="ARBA" id="ARBA00023136"/>
    </source>
</evidence>
<comment type="catalytic activity">
    <reaction evidence="18 19">
        <text>alpha-ribazole 5'-phosphate + adenosylcob(III)inamide-GDP = adenosylcob(III)alamin 5'-phosphate + GMP + H(+)</text>
        <dbReference type="Rhea" id="RHEA:23560"/>
        <dbReference type="ChEBI" id="CHEBI:15378"/>
        <dbReference type="ChEBI" id="CHEBI:57918"/>
        <dbReference type="ChEBI" id="CHEBI:58115"/>
        <dbReference type="ChEBI" id="CHEBI:60487"/>
        <dbReference type="ChEBI" id="CHEBI:60493"/>
        <dbReference type="EC" id="2.7.8.26"/>
    </reaction>
</comment>
<evidence type="ECO:0000256" key="6">
    <source>
        <dbReference type="ARBA" id="ARBA00015850"/>
    </source>
</evidence>
<evidence type="ECO:0000256" key="17">
    <source>
        <dbReference type="ARBA" id="ARBA00048623"/>
    </source>
</evidence>